<comment type="similarity">
    <text evidence="2">Belongs to the G-protein coupled receptor 1 family.</text>
</comment>
<feature type="compositionally biased region" description="Low complexity" evidence="10">
    <location>
        <begin position="488"/>
        <end position="515"/>
    </location>
</feature>
<dbReference type="SUPFAM" id="SSF81321">
    <property type="entry name" value="Family A G protein-coupled receptor-like"/>
    <property type="match status" value="1"/>
</dbReference>
<evidence type="ECO:0000256" key="11">
    <source>
        <dbReference type="SAM" id="Phobius"/>
    </source>
</evidence>
<feature type="transmembrane region" description="Helical" evidence="11">
    <location>
        <begin position="12"/>
        <end position="33"/>
    </location>
</feature>
<gene>
    <name evidence="13" type="ORF">g.4471</name>
</gene>
<feature type="transmembrane region" description="Helical" evidence="11">
    <location>
        <begin position="345"/>
        <end position="366"/>
    </location>
</feature>
<feature type="transmembrane region" description="Helical" evidence="11">
    <location>
        <begin position="312"/>
        <end position="333"/>
    </location>
</feature>
<dbReference type="PANTHER" id="PTHR22752">
    <property type="entry name" value="G PROTEIN-COUPLED RECEPTOR"/>
    <property type="match status" value="1"/>
</dbReference>
<keyword evidence="6" id="KW-0297">G-protein coupled receptor</keyword>
<dbReference type="Gene3D" id="1.20.1070.10">
    <property type="entry name" value="Rhodopsin 7-helix transmembrane proteins"/>
    <property type="match status" value="1"/>
</dbReference>
<dbReference type="AlphaFoldDB" id="A0A1B6D3F5"/>
<dbReference type="EMBL" id="GEDC01017081">
    <property type="protein sequence ID" value="JAS20217.1"/>
    <property type="molecule type" value="Transcribed_RNA"/>
</dbReference>
<evidence type="ECO:0000256" key="9">
    <source>
        <dbReference type="ARBA" id="ARBA00023224"/>
    </source>
</evidence>
<evidence type="ECO:0000256" key="4">
    <source>
        <dbReference type="ARBA" id="ARBA00022692"/>
    </source>
</evidence>
<evidence type="ECO:0000259" key="12">
    <source>
        <dbReference type="PROSITE" id="PS50262"/>
    </source>
</evidence>
<organism evidence="13">
    <name type="scientific">Clastoptera arizonana</name>
    <name type="common">Arizona spittle bug</name>
    <dbReference type="NCBI Taxonomy" id="38151"/>
    <lineage>
        <taxon>Eukaryota</taxon>
        <taxon>Metazoa</taxon>
        <taxon>Ecdysozoa</taxon>
        <taxon>Arthropoda</taxon>
        <taxon>Hexapoda</taxon>
        <taxon>Insecta</taxon>
        <taxon>Pterygota</taxon>
        <taxon>Neoptera</taxon>
        <taxon>Paraneoptera</taxon>
        <taxon>Hemiptera</taxon>
        <taxon>Auchenorrhyncha</taxon>
        <taxon>Cercopoidea</taxon>
        <taxon>Clastopteridae</taxon>
        <taxon>Clastoptera</taxon>
    </lineage>
</organism>
<dbReference type="GO" id="GO:0005886">
    <property type="term" value="C:plasma membrane"/>
    <property type="evidence" value="ECO:0007669"/>
    <property type="project" value="UniProtKB-SubCell"/>
</dbReference>
<name>A0A1B6D3F5_9HEMI</name>
<keyword evidence="3" id="KW-1003">Cell membrane</keyword>
<proteinExistence type="inferred from homology"/>
<feature type="compositionally biased region" description="Low complexity" evidence="10">
    <location>
        <begin position="267"/>
        <end position="278"/>
    </location>
</feature>
<sequence>MAPSENEFVINIILIFILIVATASNSLVLLVFYRKPALRTLSNRFVINLLATNLLSCWVLLPLILVDSVWGKVSPVMCGINQGISTGLCSASVMSVLLIGIDQYFAVIDPLHYHSVIDNPRCAMMTIISWIFSLSIGIIGGMLYGTSSFWYFCGEPDEAIIPLVPNIYLTVFSIVYSILVFVLPFSCLCWVYVSIYSAAHKNSQRTRRNGSSAGFYIGNSTISETPSDYSVVPTTQMMNSVQLSTSEVLKTQTKIEESTDASESNKPKPTLTRSPTKTSLKSTSSFIVNSLRYRISNASMFKYREETRAARISILVIVMALVCWLPFTSVLILNSPLINIIIPHLYGKLSVTFLASTSIISTLIFAHRNRRIQRDISKIFGLVRQPTNIHTRQNILSKKGVTQKTTNRVLPPNYSHNALENLSSLEEAKDEAMHDEKKDELKKSNKLNFFLVQMWYNKPDGYTPSNVDDKKDKQLIGVPEVALDIETSRSSFSSGGSSAQRSTSAASFSSVAEDL</sequence>
<dbReference type="PRINTS" id="PR00237">
    <property type="entry name" value="GPCRRHODOPSN"/>
</dbReference>
<dbReference type="PANTHER" id="PTHR22752:SF1">
    <property type="entry name" value="G-PROTEIN COUPLED RECEPTOR 176"/>
    <property type="match status" value="1"/>
</dbReference>
<feature type="transmembrane region" description="Helical" evidence="11">
    <location>
        <begin position="45"/>
        <end position="64"/>
    </location>
</feature>
<dbReference type="PROSITE" id="PS50262">
    <property type="entry name" value="G_PROTEIN_RECEP_F1_2"/>
    <property type="match status" value="1"/>
</dbReference>
<evidence type="ECO:0000256" key="7">
    <source>
        <dbReference type="ARBA" id="ARBA00023136"/>
    </source>
</evidence>
<feature type="transmembrane region" description="Helical" evidence="11">
    <location>
        <begin position="167"/>
        <end position="199"/>
    </location>
</feature>
<keyword evidence="9" id="KW-0807">Transducer</keyword>
<evidence type="ECO:0000313" key="13">
    <source>
        <dbReference type="EMBL" id="JAS20217.1"/>
    </source>
</evidence>
<evidence type="ECO:0000256" key="6">
    <source>
        <dbReference type="ARBA" id="ARBA00023040"/>
    </source>
</evidence>
<protein>
    <recommendedName>
        <fullName evidence="12">G-protein coupled receptors family 1 profile domain-containing protein</fullName>
    </recommendedName>
</protein>
<feature type="transmembrane region" description="Helical" evidence="11">
    <location>
        <begin position="127"/>
        <end position="147"/>
    </location>
</feature>
<feature type="domain" description="G-protein coupled receptors family 1 profile" evidence="12">
    <location>
        <begin position="24"/>
        <end position="365"/>
    </location>
</feature>
<accession>A0A1B6D3F5</accession>
<comment type="subcellular location">
    <subcellularLocation>
        <location evidence="1">Cell membrane</location>
        <topology evidence="1">Multi-pass membrane protein</topology>
    </subcellularLocation>
</comment>
<feature type="region of interest" description="Disordered" evidence="10">
    <location>
        <begin position="487"/>
        <end position="515"/>
    </location>
</feature>
<feature type="transmembrane region" description="Helical" evidence="11">
    <location>
        <begin position="84"/>
        <end position="106"/>
    </location>
</feature>
<evidence type="ECO:0000256" key="3">
    <source>
        <dbReference type="ARBA" id="ARBA00022475"/>
    </source>
</evidence>
<evidence type="ECO:0000256" key="8">
    <source>
        <dbReference type="ARBA" id="ARBA00023170"/>
    </source>
</evidence>
<dbReference type="GO" id="GO:0004930">
    <property type="term" value="F:G protein-coupled receptor activity"/>
    <property type="evidence" value="ECO:0007669"/>
    <property type="project" value="UniProtKB-KW"/>
</dbReference>
<evidence type="ECO:0000256" key="5">
    <source>
        <dbReference type="ARBA" id="ARBA00022989"/>
    </source>
</evidence>
<keyword evidence="4 11" id="KW-0812">Transmembrane</keyword>
<keyword evidence="7 11" id="KW-0472">Membrane</keyword>
<keyword evidence="8" id="KW-0675">Receptor</keyword>
<dbReference type="CDD" id="cd00637">
    <property type="entry name" value="7tm_classA_rhodopsin-like"/>
    <property type="match status" value="1"/>
</dbReference>
<evidence type="ECO:0000256" key="2">
    <source>
        <dbReference type="ARBA" id="ARBA00010663"/>
    </source>
</evidence>
<reference evidence="13" key="1">
    <citation type="submission" date="2015-12" db="EMBL/GenBank/DDBJ databases">
        <title>De novo transcriptome assembly of four potential Pierce s Disease insect vectors from Arizona vineyards.</title>
        <authorList>
            <person name="Tassone E.E."/>
        </authorList>
    </citation>
    <scope>NUCLEOTIDE SEQUENCE</scope>
</reference>
<dbReference type="Pfam" id="PF00001">
    <property type="entry name" value="7tm_1"/>
    <property type="match status" value="1"/>
</dbReference>
<evidence type="ECO:0000256" key="10">
    <source>
        <dbReference type="SAM" id="MobiDB-lite"/>
    </source>
</evidence>
<evidence type="ECO:0000256" key="1">
    <source>
        <dbReference type="ARBA" id="ARBA00004651"/>
    </source>
</evidence>
<dbReference type="InterPro" id="IPR017452">
    <property type="entry name" value="GPCR_Rhodpsn_7TM"/>
</dbReference>
<feature type="region of interest" description="Disordered" evidence="10">
    <location>
        <begin position="254"/>
        <end position="278"/>
    </location>
</feature>
<dbReference type="InterPro" id="IPR000276">
    <property type="entry name" value="GPCR_Rhodpsn"/>
</dbReference>
<keyword evidence="5 11" id="KW-1133">Transmembrane helix</keyword>